<sequence length="171" mass="18911">MRPECQAILAQVISAQARNIPASPALLVKPTSATSSSVEFSAESRASAVSNRKHSKLVQWYTKLQYGVSLGRGGTRPGFGKLVAFKGNTHHFDNRGSTTSRGRNEIVATDNQRFEGYIDGCGMCVSTKYNCHNARVDNTNWSTGHHDKSVVVRRFWTSSFPSHSQSTREYK</sequence>
<organism evidence="1 2">
    <name type="scientific">Mucuna pruriens</name>
    <name type="common">Velvet bean</name>
    <name type="synonym">Dolichos pruriens</name>
    <dbReference type="NCBI Taxonomy" id="157652"/>
    <lineage>
        <taxon>Eukaryota</taxon>
        <taxon>Viridiplantae</taxon>
        <taxon>Streptophyta</taxon>
        <taxon>Embryophyta</taxon>
        <taxon>Tracheophyta</taxon>
        <taxon>Spermatophyta</taxon>
        <taxon>Magnoliopsida</taxon>
        <taxon>eudicotyledons</taxon>
        <taxon>Gunneridae</taxon>
        <taxon>Pentapetalae</taxon>
        <taxon>rosids</taxon>
        <taxon>fabids</taxon>
        <taxon>Fabales</taxon>
        <taxon>Fabaceae</taxon>
        <taxon>Papilionoideae</taxon>
        <taxon>50 kb inversion clade</taxon>
        <taxon>NPAAA clade</taxon>
        <taxon>indigoferoid/millettioid clade</taxon>
        <taxon>Phaseoleae</taxon>
        <taxon>Mucuna</taxon>
    </lineage>
</organism>
<comment type="caution">
    <text evidence="1">The sequence shown here is derived from an EMBL/GenBank/DDBJ whole genome shotgun (WGS) entry which is preliminary data.</text>
</comment>
<name>A0A371EKX8_MUCPR</name>
<accession>A0A371EKX8</accession>
<reference evidence="1" key="1">
    <citation type="submission" date="2018-05" db="EMBL/GenBank/DDBJ databases">
        <title>Draft genome of Mucuna pruriens seed.</title>
        <authorList>
            <person name="Nnadi N.E."/>
            <person name="Vos R."/>
            <person name="Hasami M.H."/>
            <person name="Devisetty U.K."/>
            <person name="Aguiy J.C."/>
        </authorList>
    </citation>
    <scope>NUCLEOTIDE SEQUENCE [LARGE SCALE GENOMIC DNA]</scope>
    <source>
        <strain evidence="1">JCA_2017</strain>
    </source>
</reference>
<dbReference type="Proteomes" id="UP000257109">
    <property type="component" value="Unassembled WGS sequence"/>
</dbReference>
<evidence type="ECO:0000313" key="1">
    <source>
        <dbReference type="EMBL" id="RDX66703.1"/>
    </source>
</evidence>
<protein>
    <submittedName>
        <fullName evidence="1">Uncharacterized protein</fullName>
    </submittedName>
</protein>
<gene>
    <name evidence="1" type="ORF">CR513_54502</name>
</gene>
<evidence type="ECO:0000313" key="2">
    <source>
        <dbReference type="Proteomes" id="UP000257109"/>
    </source>
</evidence>
<dbReference type="AlphaFoldDB" id="A0A371EKX8"/>
<proteinExistence type="predicted"/>
<feature type="non-terminal residue" evidence="1">
    <location>
        <position position="1"/>
    </location>
</feature>
<keyword evidence="2" id="KW-1185">Reference proteome</keyword>
<dbReference type="EMBL" id="QJKJ01013313">
    <property type="protein sequence ID" value="RDX66703.1"/>
    <property type="molecule type" value="Genomic_DNA"/>
</dbReference>